<feature type="region of interest" description="Disordered" evidence="1">
    <location>
        <begin position="1"/>
        <end position="56"/>
    </location>
</feature>
<keyword evidence="2" id="KW-1133">Transmembrane helix</keyword>
<dbReference type="EMBL" id="FNQB01000003">
    <property type="protein sequence ID" value="SDZ50893.1"/>
    <property type="molecule type" value="Genomic_DNA"/>
</dbReference>
<proteinExistence type="predicted"/>
<keyword evidence="2" id="KW-0812">Transmembrane</keyword>
<organism evidence="3 4">
    <name type="scientific">Asanoa ishikariensis</name>
    <dbReference type="NCBI Taxonomy" id="137265"/>
    <lineage>
        <taxon>Bacteria</taxon>
        <taxon>Bacillati</taxon>
        <taxon>Actinomycetota</taxon>
        <taxon>Actinomycetes</taxon>
        <taxon>Micromonosporales</taxon>
        <taxon>Micromonosporaceae</taxon>
        <taxon>Asanoa</taxon>
    </lineage>
</organism>
<accession>A0A1H3TKT8</accession>
<evidence type="ECO:0000313" key="3">
    <source>
        <dbReference type="EMBL" id="SDZ50893.1"/>
    </source>
</evidence>
<reference evidence="4" key="1">
    <citation type="submission" date="2016-10" db="EMBL/GenBank/DDBJ databases">
        <authorList>
            <person name="Varghese N."/>
            <person name="Submissions S."/>
        </authorList>
    </citation>
    <scope>NUCLEOTIDE SEQUENCE [LARGE SCALE GENOMIC DNA]</scope>
    <source>
        <strain evidence="4">DSM 44718</strain>
    </source>
</reference>
<dbReference type="AlphaFoldDB" id="A0A1H3TKT8"/>
<name>A0A1H3TKT8_9ACTN</name>
<evidence type="ECO:0008006" key="5">
    <source>
        <dbReference type="Google" id="ProtNLM"/>
    </source>
</evidence>
<dbReference type="Proteomes" id="UP000199632">
    <property type="component" value="Unassembled WGS sequence"/>
</dbReference>
<keyword evidence="2" id="KW-0472">Membrane</keyword>
<protein>
    <recommendedName>
        <fullName evidence="5">Peptidase MA superfamily protein</fullName>
    </recommendedName>
</protein>
<gene>
    <name evidence="3" type="ORF">SAMN05421684_5984</name>
</gene>
<sequence>MTEGHPSVPPSTPAGPPPAGHPASGSYGPYDPAHQTARPGPYGPPGSGAPPGGGQSKRRRWIILGSVLTVVLLLAGTVFVVRGHLANEQAKRDAAYAAAEEALNPIKIDEIDALLAGQAKALKDRDEKAFLAAYDPADKKLVDQQGVLFRNLMKVPFAEAAFKRLGEGSAFRPVGTGASVDHVVAFVHKIDGYDLHPVDEQYEWTIVRTEQGGPIKVTAVKGITNNRGEFTYYPAPWDKWRTIHVERTKHTLFIVDGSLKAQAKRYAPQAERAAVADLAAWRAGGVAGEIPQGFVISLVKGKKDLASLYRRSKEPPTEAGKSYGVRRFQDINAPDDDKAPLIGGSRVVIDLNTGFFDQSVPEGPSEIFRHELAHSMVAALTYQEDDLTLVLKSSWVTEGFAEYLENEQKPWTTSPRTPAAKESLRTGWSLGLKDEFNRKNAESTDLAYWCGHAAIGYIAEKYGEPKAFEVVAEHYRGKEIKDVLQEVLDVSYEDFYAAWEKYVKAKIR</sequence>
<evidence type="ECO:0000256" key="2">
    <source>
        <dbReference type="SAM" id="Phobius"/>
    </source>
</evidence>
<evidence type="ECO:0000256" key="1">
    <source>
        <dbReference type="SAM" id="MobiDB-lite"/>
    </source>
</evidence>
<feature type="compositionally biased region" description="Pro residues" evidence="1">
    <location>
        <begin position="7"/>
        <end position="20"/>
    </location>
</feature>
<dbReference type="STRING" id="137265.SAMN05421684_5984"/>
<keyword evidence="4" id="KW-1185">Reference proteome</keyword>
<evidence type="ECO:0000313" key="4">
    <source>
        <dbReference type="Proteomes" id="UP000199632"/>
    </source>
</evidence>
<feature type="transmembrane region" description="Helical" evidence="2">
    <location>
        <begin position="61"/>
        <end position="81"/>
    </location>
</feature>